<organism evidence="1 2">
    <name type="scientific">Methylocaldum szegediense</name>
    <dbReference type="NCBI Taxonomy" id="73780"/>
    <lineage>
        <taxon>Bacteria</taxon>
        <taxon>Pseudomonadati</taxon>
        <taxon>Pseudomonadota</taxon>
        <taxon>Gammaproteobacteria</taxon>
        <taxon>Methylococcales</taxon>
        <taxon>Methylococcaceae</taxon>
        <taxon>Methylocaldum</taxon>
    </lineage>
</organism>
<dbReference type="Pfam" id="PF08847">
    <property type="entry name" value="Crr6"/>
    <property type="match status" value="1"/>
</dbReference>
<dbReference type="Proteomes" id="UP001162030">
    <property type="component" value="Plasmid MSZNORminor"/>
</dbReference>
<dbReference type="EMBL" id="OX458334">
    <property type="protein sequence ID" value="CAI8982310.1"/>
    <property type="molecule type" value="Genomic_DNA"/>
</dbReference>
<gene>
    <name evidence="1" type="ORF">MSZNOR_P0025</name>
</gene>
<evidence type="ECO:0000313" key="1">
    <source>
        <dbReference type="EMBL" id="CAI8982310.1"/>
    </source>
</evidence>
<sequence>MPYRIKYPLARLSQAKQELLVIDFPREQVVTGNIAPMLEVLAPLAESRENAEQFEGRLTFFFSGWDEDPRETAEIPEIRQWFSDLTADFPYWLHFIEKEGDTFFHVLRLLCKGHVERIEGGMVGWRFDDMGQLSATVETLFGYMNLLHDQLGLSKEMNRRISQEVAQLIEGALE</sequence>
<geneLocation type="plasmid" evidence="1 2">
    <name>MSZNORminor</name>
</geneLocation>
<name>A0ABN8XDV3_9GAMM</name>
<keyword evidence="1" id="KW-0614">Plasmid</keyword>
<protein>
    <submittedName>
        <fullName evidence="1">Uncharacterized protein</fullName>
    </submittedName>
</protein>
<reference evidence="1 2" key="1">
    <citation type="submission" date="2023-03" db="EMBL/GenBank/DDBJ databases">
        <authorList>
            <person name="Pearce D."/>
        </authorList>
    </citation>
    <scope>NUCLEOTIDE SEQUENCE [LARGE SCALE GENOMIC DNA]</scope>
    <source>
        <strain evidence="1">Msz</strain>
        <plasmid evidence="1 2">MSZNORminor</plasmid>
    </source>
</reference>
<dbReference type="InterPro" id="IPR014946">
    <property type="entry name" value="CRR6"/>
</dbReference>
<evidence type="ECO:0000313" key="2">
    <source>
        <dbReference type="Proteomes" id="UP001162030"/>
    </source>
</evidence>
<accession>A0ABN8XDV3</accession>
<proteinExistence type="predicted"/>
<dbReference type="RefSeq" id="WP_281015906.1">
    <property type="nucleotide sequence ID" value="NZ_OX458334.1"/>
</dbReference>
<keyword evidence="2" id="KW-1185">Reference proteome</keyword>